<keyword evidence="3" id="KW-1185">Reference proteome</keyword>
<protein>
    <submittedName>
        <fullName evidence="2">Mitochondrial glyco protein</fullName>
    </submittedName>
</protein>
<dbReference type="Pfam" id="PF02330">
    <property type="entry name" value="MAM33"/>
    <property type="match status" value="1"/>
</dbReference>
<dbReference type="SUPFAM" id="SSF54529">
    <property type="entry name" value="Mitochondrial glycoprotein MAM33-like"/>
    <property type="match status" value="1"/>
</dbReference>
<evidence type="ECO:0000256" key="1">
    <source>
        <dbReference type="SAM" id="MobiDB-lite"/>
    </source>
</evidence>
<organism evidence="2 3">
    <name type="scientific">Lophium mytilinum</name>
    <dbReference type="NCBI Taxonomy" id="390894"/>
    <lineage>
        <taxon>Eukaryota</taxon>
        <taxon>Fungi</taxon>
        <taxon>Dikarya</taxon>
        <taxon>Ascomycota</taxon>
        <taxon>Pezizomycotina</taxon>
        <taxon>Dothideomycetes</taxon>
        <taxon>Pleosporomycetidae</taxon>
        <taxon>Mytilinidiales</taxon>
        <taxon>Mytilinidiaceae</taxon>
        <taxon>Lophium</taxon>
    </lineage>
</organism>
<proteinExistence type="predicted"/>
<feature type="region of interest" description="Disordered" evidence="1">
    <location>
        <begin position="156"/>
        <end position="207"/>
    </location>
</feature>
<dbReference type="EMBL" id="MU004183">
    <property type="protein sequence ID" value="KAF2500837.1"/>
    <property type="molecule type" value="Genomic_DNA"/>
</dbReference>
<evidence type="ECO:0000313" key="3">
    <source>
        <dbReference type="Proteomes" id="UP000799750"/>
    </source>
</evidence>
<reference evidence="2" key="1">
    <citation type="journal article" date="2020" name="Stud. Mycol.">
        <title>101 Dothideomycetes genomes: a test case for predicting lifestyles and emergence of pathogens.</title>
        <authorList>
            <person name="Haridas S."/>
            <person name="Albert R."/>
            <person name="Binder M."/>
            <person name="Bloem J."/>
            <person name="Labutti K."/>
            <person name="Salamov A."/>
            <person name="Andreopoulos B."/>
            <person name="Baker S."/>
            <person name="Barry K."/>
            <person name="Bills G."/>
            <person name="Bluhm B."/>
            <person name="Cannon C."/>
            <person name="Castanera R."/>
            <person name="Culley D."/>
            <person name="Daum C."/>
            <person name="Ezra D."/>
            <person name="Gonzalez J."/>
            <person name="Henrissat B."/>
            <person name="Kuo A."/>
            <person name="Liang C."/>
            <person name="Lipzen A."/>
            <person name="Lutzoni F."/>
            <person name="Magnuson J."/>
            <person name="Mondo S."/>
            <person name="Nolan M."/>
            <person name="Ohm R."/>
            <person name="Pangilinan J."/>
            <person name="Park H.-J."/>
            <person name="Ramirez L."/>
            <person name="Alfaro M."/>
            <person name="Sun H."/>
            <person name="Tritt A."/>
            <person name="Yoshinaga Y."/>
            <person name="Zwiers L.-H."/>
            <person name="Turgeon B."/>
            <person name="Goodwin S."/>
            <person name="Spatafora J."/>
            <person name="Crous P."/>
            <person name="Grigoriev I."/>
        </authorList>
    </citation>
    <scope>NUCLEOTIDE SEQUENCE</scope>
    <source>
        <strain evidence="2">CBS 269.34</strain>
    </source>
</reference>
<dbReference type="AlphaFoldDB" id="A0A6A6RBK5"/>
<dbReference type="Proteomes" id="UP000799750">
    <property type="component" value="Unassembled WGS sequence"/>
</dbReference>
<dbReference type="GO" id="GO:0042256">
    <property type="term" value="P:cytosolic ribosome assembly"/>
    <property type="evidence" value="ECO:0007669"/>
    <property type="project" value="TreeGrafter"/>
</dbReference>
<evidence type="ECO:0000313" key="2">
    <source>
        <dbReference type="EMBL" id="KAF2500837.1"/>
    </source>
</evidence>
<sequence length="324" mass="36375">MLSLRNLARSAPRSVARLSTKTARPQFSLLRTTSVCQPSWTQSASRLGASFHTSSIRRQEIDNAELVAKLQSEISIEEETRTDEQYSGNVINDYLENSPFTLEETPGQEEVVLTRQMGDETIRVAFTTADLTNGNQEQERDDQALYDEEEGVEDIIGQQSGGANSKGASNQGRTADGNVKVAPEDSVSPADRPELDDEVIDEDEPRDQSFAARANIRIERPGKGALAIEAVAQDGDFVIENIFYFPEADLADPQTAEKDWERRNLYTGPPFGNLDEDLQILLEKYLEERGINTRMALFIPDYIDFKEQKEYLRWLGNVKNFVDA</sequence>
<dbReference type="InterPro" id="IPR003428">
    <property type="entry name" value="MAM33"/>
</dbReference>
<feature type="compositionally biased region" description="Polar residues" evidence="1">
    <location>
        <begin position="157"/>
        <end position="173"/>
    </location>
</feature>
<name>A0A6A6RBK5_9PEZI</name>
<feature type="compositionally biased region" description="Acidic residues" evidence="1">
    <location>
        <begin position="194"/>
        <end position="205"/>
    </location>
</feature>
<dbReference type="OrthoDB" id="278212at2759"/>
<gene>
    <name evidence="2" type="ORF">BU16DRAFT_557285</name>
</gene>
<dbReference type="PANTHER" id="PTHR10826:SF1">
    <property type="entry name" value="COMPLEMENT COMPONENT 1 Q SUBCOMPONENT-BINDING PROTEIN, MITOCHONDRIAL"/>
    <property type="match status" value="1"/>
</dbReference>
<dbReference type="InterPro" id="IPR036561">
    <property type="entry name" value="MAM33_sf"/>
</dbReference>
<dbReference type="PANTHER" id="PTHR10826">
    <property type="entry name" value="COMPLEMENT COMPONENT 1"/>
    <property type="match status" value="1"/>
</dbReference>
<dbReference type="GO" id="GO:0005759">
    <property type="term" value="C:mitochondrial matrix"/>
    <property type="evidence" value="ECO:0007669"/>
    <property type="project" value="InterPro"/>
</dbReference>
<accession>A0A6A6RBK5</accession>
<dbReference type="Gene3D" id="3.10.280.10">
    <property type="entry name" value="Mitochondrial glycoprotein"/>
    <property type="match status" value="1"/>
</dbReference>